<evidence type="ECO:0000259" key="2">
    <source>
        <dbReference type="Pfam" id="PF09335"/>
    </source>
</evidence>
<dbReference type="InterPro" id="IPR051311">
    <property type="entry name" value="DedA_domain"/>
</dbReference>
<feature type="transmembrane region" description="Helical" evidence="1">
    <location>
        <begin position="106"/>
        <end position="124"/>
    </location>
</feature>
<protein>
    <submittedName>
        <fullName evidence="3">DedA family protein</fullName>
    </submittedName>
</protein>
<feature type="transmembrane region" description="Helical" evidence="1">
    <location>
        <begin position="23"/>
        <end position="48"/>
    </location>
</feature>
<keyword evidence="1" id="KW-0812">Transmembrane</keyword>
<feature type="transmembrane region" description="Helical" evidence="1">
    <location>
        <begin position="171"/>
        <end position="190"/>
    </location>
</feature>
<dbReference type="GO" id="GO:0005886">
    <property type="term" value="C:plasma membrane"/>
    <property type="evidence" value="ECO:0007669"/>
    <property type="project" value="UniProtKB-ARBA"/>
</dbReference>
<organism evidence="3 4">
    <name type="scientific">Marilutibacter alkalisoli</name>
    <dbReference type="NCBI Taxonomy" id="2591633"/>
    <lineage>
        <taxon>Bacteria</taxon>
        <taxon>Pseudomonadati</taxon>
        <taxon>Pseudomonadota</taxon>
        <taxon>Gammaproteobacteria</taxon>
        <taxon>Lysobacterales</taxon>
        <taxon>Lysobacteraceae</taxon>
        <taxon>Marilutibacter</taxon>
    </lineage>
</organism>
<feature type="transmembrane region" description="Helical" evidence="1">
    <location>
        <begin position="136"/>
        <end position="159"/>
    </location>
</feature>
<dbReference type="AlphaFoldDB" id="A0A514BQG9"/>
<dbReference type="KEGG" id="lyj:FKV23_05510"/>
<dbReference type="InterPro" id="IPR032816">
    <property type="entry name" value="VTT_dom"/>
</dbReference>
<gene>
    <name evidence="3" type="ORF">FKV23_05510</name>
</gene>
<evidence type="ECO:0000313" key="4">
    <source>
        <dbReference type="Proteomes" id="UP000317199"/>
    </source>
</evidence>
<proteinExistence type="predicted"/>
<dbReference type="RefSeq" id="WP_141622947.1">
    <property type="nucleotide sequence ID" value="NZ_CP041242.1"/>
</dbReference>
<keyword evidence="1" id="KW-0472">Membrane</keyword>
<sequence length="194" mass="21449">MRLFGPIYDRCLIWAAHHRAPRYLAAMSAAESVFFPIPVDVMLAPMALAAPSRWWRLALICTIASVLGGVIGYLLGHFALDAIWPWMLKLGWDETFHKVQALFERYGFWIVFVAAFTPIPYKVFTIASGATGIGLVPFLLGSTIGRGARFFLVAGLVAFGGKKIEPLLRRYIEIVGWAVAVLVIGALAWLELRG</sequence>
<dbReference type="OrthoDB" id="9810270at2"/>
<dbReference type="Proteomes" id="UP000317199">
    <property type="component" value="Chromosome"/>
</dbReference>
<keyword evidence="1" id="KW-1133">Transmembrane helix</keyword>
<dbReference type="PANTHER" id="PTHR42709:SF11">
    <property type="entry name" value="DEDA FAMILY PROTEIN"/>
    <property type="match status" value="1"/>
</dbReference>
<keyword evidence="4" id="KW-1185">Reference proteome</keyword>
<feature type="domain" description="VTT" evidence="2">
    <location>
        <begin position="37"/>
        <end position="157"/>
    </location>
</feature>
<accession>A0A514BQG9</accession>
<dbReference type="EMBL" id="CP041242">
    <property type="protein sequence ID" value="QDH69606.1"/>
    <property type="molecule type" value="Genomic_DNA"/>
</dbReference>
<evidence type="ECO:0000313" key="3">
    <source>
        <dbReference type="EMBL" id="QDH69606.1"/>
    </source>
</evidence>
<name>A0A514BQG9_9GAMM</name>
<dbReference type="PANTHER" id="PTHR42709">
    <property type="entry name" value="ALKALINE PHOSPHATASE LIKE PROTEIN"/>
    <property type="match status" value="1"/>
</dbReference>
<reference evidence="3 4" key="1">
    <citation type="submission" date="2019-06" db="EMBL/GenBank/DDBJ databases">
        <title>Lysobacter alkalisoli sp. nov. isolated from saline-alkali soil.</title>
        <authorList>
            <person name="Sun J.-Q."/>
            <person name="Xu L."/>
        </authorList>
    </citation>
    <scope>NUCLEOTIDE SEQUENCE [LARGE SCALE GENOMIC DNA]</scope>
    <source>
        <strain evidence="3 4">SJ-36</strain>
    </source>
</reference>
<evidence type="ECO:0000256" key="1">
    <source>
        <dbReference type="SAM" id="Phobius"/>
    </source>
</evidence>
<feature type="transmembrane region" description="Helical" evidence="1">
    <location>
        <begin position="54"/>
        <end position="80"/>
    </location>
</feature>
<dbReference type="Pfam" id="PF09335">
    <property type="entry name" value="VTT_dom"/>
    <property type="match status" value="1"/>
</dbReference>